<dbReference type="GO" id="GO:0006950">
    <property type="term" value="P:response to stress"/>
    <property type="evidence" value="ECO:0007669"/>
    <property type="project" value="TreeGrafter"/>
</dbReference>
<feature type="domain" description="HTH marR-type" evidence="1">
    <location>
        <begin position="3"/>
        <end position="134"/>
    </location>
</feature>
<proteinExistence type="predicted"/>
<dbReference type="InterPro" id="IPR000835">
    <property type="entry name" value="HTH_MarR-typ"/>
</dbReference>
<keyword evidence="3" id="KW-1185">Reference proteome</keyword>
<evidence type="ECO:0000259" key="1">
    <source>
        <dbReference type="PROSITE" id="PS50995"/>
    </source>
</evidence>
<dbReference type="EMBL" id="JACHGT010000009">
    <property type="protein sequence ID" value="MBB6036520.1"/>
    <property type="molecule type" value="Genomic_DNA"/>
</dbReference>
<dbReference type="SMART" id="SM00347">
    <property type="entry name" value="HTH_MARR"/>
    <property type="match status" value="1"/>
</dbReference>
<dbReference type="SUPFAM" id="SSF46785">
    <property type="entry name" value="Winged helix' DNA-binding domain"/>
    <property type="match status" value="1"/>
</dbReference>
<gene>
    <name evidence="2" type="ORF">HNR73_004391</name>
</gene>
<evidence type="ECO:0000313" key="3">
    <source>
        <dbReference type="Proteomes" id="UP000548476"/>
    </source>
</evidence>
<accession>A0A841FX24</accession>
<organism evidence="2 3">
    <name type="scientific">Phytomonospora endophytica</name>
    <dbReference type="NCBI Taxonomy" id="714109"/>
    <lineage>
        <taxon>Bacteria</taxon>
        <taxon>Bacillati</taxon>
        <taxon>Actinomycetota</taxon>
        <taxon>Actinomycetes</taxon>
        <taxon>Micromonosporales</taxon>
        <taxon>Micromonosporaceae</taxon>
        <taxon>Phytomonospora</taxon>
    </lineage>
</organism>
<keyword evidence="2" id="KW-0238">DNA-binding</keyword>
<name>A0A841FX24_9ACTN</name>
<sequence>MLSHLFGYTLNRLQKTLRARMDENLASLGLSAPQYAVLCLLAADPGIANAELARRTFVTPPTMIRIVMAMEQAGLLARTPDPEGGRKLGARLTAEGERRLGLASKAVAATEGVLAETAGEDGATILRWLGEAADRLDGMRSG</sequence>
<dbReference type="AlphaFoldDB" id="A0A841FX24"/>
<dbReference type="PANTHER" id="PTHR33164">
    <property type="entry name" value="TRANSCRIPTIONAL REGULATOR, MARR FAMILY"/>
    <property type="match status" value="1"/>
</dbReference>
<comment type="caution">
    <text evidence="2">The sequence shown here is derived from an EMBL/GenBank/DDBJ whole genome shotgun (WGS) entry which is preliminary data.</text>
</comment>
<dbReference type="GO" id="GO:0003700">
    <property type="term" value="F:DNA-binding transcription factor activity"/>
    <property type="evidence" value="ECO:0007669"/>
    <property type="project" value="InterPro"/>
</dbReference>
<dbReference type="InterPro" id="IPR036388">
    <property type="entry name" value="WH-like_DNA-bd_sf"/>
</dbReference>
<dbReference type="Proteomes" id="UP000548476">
    <property type="component" value="Unassembled WGS sequence"/>
</dbReference>
<dbReference type="RefSeq" id="WP_184789360.1">
    <property type="nucleotide sequence ID" value="NZ_BONT01000030.1"/>
</dbReference>
<dbReference type="Pfam" id="PF01047">
    <property type="entry name" value="MarR"/>
    <property type="match status" value="1"/>
</dbReference>
<reference evidence="2 3" key="1">
    <citation type="submission" date="2020-08" db="EMBL/GenBank/DDBJ databases">
        <title>Genomic Encyclopedia of Type Strains, Phase IV (KMG-IV): sequencing the most valuable type-strain genomes for metagenomic binning, comparative biology and taxonomic classification.</title>
        <authorList>
            <person name="Goeker M."/>
        </authorList>
    </citation>
    <scope>NUCLEOTIDE SEQUENCE [LARGE SCALE GENOMIC DNA]</scope>
    <source>
        <strain evidence="2 3">YIM 65646</strain>
    </source>
</reference>
<dbReference type="InterPro" id="IPR039422">
    <property type="entry name" value="MarR/SlyA-like"/>
</dbReference>
<dbReference type="PROSITE" id="PS50995">
    <property type="entry name" value="HTH_MARR_2"/>
    <property type="match status" value="1"/>
</dbReference>
<dbReference type="Gene3D" id="1.10.10.10">
    <property type="entry name" value="Winged helix-like DNA-binding domain superfamily/Winged helix DNA-binding domain"/>
    <property type="match status" value="1"/>
</dbReference>
<dbReference type="GO" id="GO:0003677">
    <property type="term" value="F:DNA binding"/>
    <property type="evidence" value="ECO:0007669"/>
    <property type="project" value="UniProtKB-KW"/>
</dbReference>
<protein>
    <submittedName>
        <fullName evidence="2">DNA-binding MarR family transcriptional regulator</fullName>
    </submittedName>
</protein>
<evidence type="ECO:0000313" key="2">
    <source>
        <dbReference type="EMBL" id="MBB6036520.1"/>
    </source>
</evidence>
<dbReference type="InterPro" id="IPR036390">
    <property type="entry name" value="WH_DNA-bd_sf"/>
</dbReference>
<dbReference type="PANTHER" id="PTHR33164:SF43">
    <property type="entry name" value="HTH-TYPE TRANSCRIPTIONAL REPRESSOR YETL"/>
    <property type="match status" value="1"/>
</dbReference>